<dbReference type="CDD" id="cd05333">
    <property type="entry name" value="BKR_SDR_c"/>
    <property type="match status" value="1"/>
</dbReference>
<dbReference type="Proteomes" id="UP000183954">
    <property type="component" value="Unassembled WGS sequence"/>
</dbReference>
<evidence type="ECO:0000256" key="3">
    <source>
        <dbReference type="ARBA" id="ARBA00023002"/>
    </source>
</evidence>
<keyword evidence="3" id="KW-0560">Oxidoreductase</keyword>
<dbReference type="RefSeq" id="WP_073031382.1">
    <property type="nucleotide sequence ID" value="NZ_FQXJ01000016.1"/>
</dbReference>
<dbReference type="Pfam" id="PF00106">
    <property type="entry name" value="adh_short"/>
    <property type="match status" value="1"/>
</dbReference>
<proteinExistence type="inferred from homology"/>
<dbReference type="InterPro" id="IPR057326">
    <property type="entry name" value="KR_dom"/>
</dbReference>
<dbReference type="AlphaFoldDB" id="A0A1M6A2Y8"/>
<dbReference type="NCBIfam" id="NF005559">
    <property type="entry name" value="PRK07231.1"/>
    <property type="match status" value="1"/>
</dbReference>
<evidence type="ECO:0000256" key="2">
    <source>
        <dbReference type="ARBA" id="ARBA00022857"/>
    </source>
</evidence>
<comment type="similarity">
    <text evidence="1 4">Belongs to the short-chain dehydrogenases/reductases (SDR) family.</text>
</comment>
<protein>
    <submittedName>
        <fullName evidence="6">3-oxoacyl-[acyl-carrier-protein] reductase</fullName>
    </submittedName>
</protein>
<dbReference type="Gene3D" id="3.40.50.720">
    <property type="entry name" value="NAD(P)-binding Rossmann-like Domain"/>
    <property type="match status" value="1"/>
</dbReference>
<dbReference type="PANTHER" id="PTHR42760">
    <property type="entry name" value="SHORT-CHAIN DEHYDROGENASES/REDUCTASES FAMILY MEMBER"/>
    <property type="match status" value="1"/>
</dbReference>
<dbReference type="PRINTS" id="PR00081">
    <property type="entry name" value="GDHRDH"/>
</dbReference>
<evidence type="ECO:0000259" key="5">
    <source>
        <dbReference type="SMART" id="SM00822"/>
    </source>
</evidence>
<feature type="domain" description="Ketoreductase" evidence="5">
    <location>
        <begin position="7"/>
        <end position="186"/>
    </location>
</feature>
<dbReference type="STRING" id="1121420.SAMN02746098_03872"/>
<dbReference type="SMART" id="SM00822">
    <property type="entry name" value="PKS_KR"/>
    <property type="match status" value="1"/>
</dbReference>
<accession>A0A1M6A2Y8</accession>
<dbReference type="EMBL" id="FQXJ01000016">
    <property type="protein sequence ID" value="SHI30778.1"/>
    <property type="molecule type" value="Genomic_DNA"/>
</dbReference>
<dbReference type="NCBIfam" id="NF009466">
    <property type="entry name" value="PRK12826.1-2"/>
    <property type="match status" value="1"/>
</dbReference>
<dbReference type="SUPFAM" id="SSF51735">
    <property type="entry name" value="NAD(P)-binding Rossmann-fold domains"/>
    <property type="match status" value="1"/>
</dbReference>
<organism evidence="6 7">
    <name type="scientific">Desulfosporosinus lacus DSM 15449</name>
    <dbReference type="NCBI Taxonomy" id="1121420"/>
    <lineage>
        <taxon>Bacteria</taxon>
        <taxon>Bacillati</taxon>
        <taxon>Bacillota</taxon>
        <taxon>Clostridia</taxon>
        <taxon>Eubacteriales</taxon>
        <taxon>Desulfitobacteriaceae</taxon>
        <taxon>Desulfosporosinus</taxon>
    </lineage>
</organism>
<dbReference type="PRINTS" id="PR00080">
    <property type="entry name" value="SDRFAMILY"/>
</dbReference>
<dbReference type="InterPro" id="IPR036291">
    <property type="entry name" value="NAD(P)-bd_dom_sf"/>
</dbReference>
<evidence type="ECO:0000256" key="1">
    <source>
        <dbReference type="ARBA" id="ARBA00006484"/>
    </source>
</evidence>
<keyword evidence="7" id="KW-1185">Reference proteome</keyword>
<evidence type="ECO:0000313" key="7">
    <source>
        <dbReference type="Proteomes" id="UP000183954"/>
    </source>
</evidence>
<sequence>MTKLLNKVAVVTGAAQGIGAAIVARLLEDGASSVVALDINQEQLDQTVKELDTGGKRVIPMKCNIADRSEVNEVFSKIYETLGKVDILVNNAGITRDAMFHKMTEDQWDSVISVNLTSVYNCCQAVVAKMRQQKYGKIVNLSSTSAWGNAGQVNYSASKAGMIGLTKSLAKELGNKNITINAIAPGLIDTEMTRVMPEPMKSMAIMLCPAARAGNPSEVASVVSFLASDDSSFVNGECIKVCGGFLM</sequence>
<evidence type="ECO:0000313" key="6">
    <source>
        <dbReference type="EMBL" id="SHI30778.1"/>
    </source>
</evidence>
<dbReference type="PROSITE" id="PS00061">
    <property type="entry name" value="ADH_SHORT"/>
    <property type="match status" value="1"/>
</dbReference>
<keyword evidence="2" id="KW-0521">NADP</keyword>
<dbReference type="InterPro" id="IPR002347">
    <property type="entry name" value="SDR_fam"/>
</dbReference>
<dbReference type="GO" id="GO:0016616">
    <property type="term" value="F:oxidoreductase activity, acting on the CH-OH group of donors, NAD or NADP as acceptor"/>
    <property type="evidence" value="ECO:0007669"/>
    <property type="project" value="TreeGrafter"/>
</dbReference>
<dbReference type="PANTHER" id="PTHR42760:SF40">
    <property type="entry name" value="3-OXOACYL-[ACYL-CARRIER-PROTEIN] REDUCTASE, CHLOROPLASTIC"/>
    <property type="match status" value="1"/>
</dbReference>
<evidence type="ECO:0000256" key="4">
    <source>
        <dbReference type="RuleBase" id="RU000363"/>
    </source>
</evidence>
<dbReference type="FunFam" id="3.40.50.720:FF:000115">
    <property type="entry name" value="3-oxoacyl-[acyl-carrier-protein] reductase FabG"/>
    <property type="match status" value="1"/>
</dbReference>
<dbReference type="GO" id="GO:0030497">
    <property type="term" value="P:fatty acid elongation"/>
    <property type="evidence" value="ECO:0007669"/>
    <property type="project" value="TreeGrafter"/>
</dbReference>
<dbReference type="OrthoDB" id="9803333at2"/>
<reference evidence="7" key="1">
    <citation type="submission" date="2016-11" db="EMBL/GenBank/DDBJ databases">
        <authorList>
            <person name="Varghese N."/>
            <person name="Submissions S."/>
        </authorList>
    </citation>
    <scope>NUCLEOTIDE SEQUENCE [LARGE SCALE GENOMIC DNA]</scope>
    <source>
        <strain evidence="7">DSM 15449</strain>
    </source>
</reference>
<dbReference type="InterPro" id="IPR020904">
    <property type="entry name" value="Sc_DH/Rdtase_CS"/>
</dbReference>
<name>A0A1M6A2Y8_9FIRM</name>
<gene>
    <name evidence="6" type="ORF">SAMN02746098_03872</name>
</gene>
<dbReference type="NCBIfam" id="NF004198">
    <property type="entry name" value="PRK05653.1-3"/>
    <property type="match status" value="1"/>
</dbReference>